<dbReference type="AlphaFoldDB" id="W6RQL1"/>
<keyword evidence="4" id="KW-1185">Reference proteome</keyword>
<dbReference type="InterPro" id="IPR013096">
    <property type="entry name" value="Cupin_2"/>
</dbReference>
<accession>W6RQL1</accession>
<evidence type="ECO:0000259" key="2">
    <source>
        <dbReference type="Pfam" id="PF07883"/>
    </source>
</evidence>
<name>W6RQL1_9HYPH</name>
<dbReference type="PANTHER" id="PTHR38599">
    <property type="entry name" value="CUPIN DOMAIN PROTEIN (AFU_ORTHOLOGUE AFUA_3G13620)"/>
    <property type="match status" value="1"/>
</dbReference>
<evidence type="ECO:0000313" key="4">
    <source>
        <dbReference type="Proteomes" id="UP000019443"/>
    </source>
</evidence>
<dbReference type="InterPro" id="IPR011051">
    <property type="entry name" value="RmlC_Cupin_sf"/>
</dbReference>
<dbReference type="Pfam" id="PF07883">
    <property type="entry name" value="Cupin_2"/>
    <property type="match status" value="1"/>
</dbReference>
<dbReference type="InterPro" id="IPR014710">
    <property type="entry name" value="RmlC-like_jellyroll"/>
</dbReference>
<organism evidence="3 4">
    <name type="scientific">Rhizobium favelukesii</name>
    <dbReference type="NCBI Taxonomy" id="348824"/>
    <lineage>
        <taxon>Bacteria</taxon>
        <taxon>Pseudomonadati</taxon>
        <taxon>Pseudomonadota</taxon>
        <taxon>Alphaproteobacteria</taxon>
        <taxon>Hyphomicrobiales</taxon>
        <taxon>Rhizobiaceae</taxon>
        <taxon>Rhizobium/Agrobacterium group</taxon>
        <taxon>Rhizobium</taxon>
    </lineage>
</organism>
<geneLocation type="plasmid" evidence="3 4">
    <name>pLPU83c</name>
</geneLocation>
<keyword evidence="3" id="KW-0614">Plasmid</keyword>
<proteinExistence type="predicted"/>
<feature type="region of interest" description="Disordered" evidence="1">
    <location>
        <begin position="83"/>
        <end position="102"/>
    </location>
</feature>
<sequence length="102" mass="11362">MPDKEVVQVRVDFNPGASTINHTHPGEEVAYVLEGKLQYKLEGRDPVTLRAGGSLFIPSGVAHSAKNVRDGRTSELATYIVTRGKPSPFQSSRRRRRQYGMH</sequence>
<gene>
    <name evidence="3" type="ORF">LPU83_pLPU83c_0591</name>
</gene>
<dbReference type="Gene3D" id="2.60.120.10">
    <property type="entry name" value="Jelly Rolls"/>
    <property type="match status" value="1"/>
</dbReference>
<protein>
    <recommendedName>
        <fullName evidence="2">Cupin type-2 domain-containing protein</fullName>
    </recommendedName>
</protein>
<dbReference type="PANTHER" id="PTHR38599:SF1">
    <property type="entry name" value="CUPIN DOMAIN PROTEIN (AFU_ORTHOLOGUE AFUA_3G13620)"/>
    <property type="match status" value="1"/>
</dbReference>
<evidence type="ECO:0000313" key="3">
    <source>
        <dbReference type="EMBL" id="CDM61153.1"/>
    </source>
</evidence>
<dbReference type="Proteomes" id="UP000019443">
    <property type="component" value="Plasmid pLPU83c"/>
</dbReference>
<dbReference type="SUPFAM" id="SSF51182">
    <property type="entry name" value="RmlC-like cupins"/>
    <property type="match status" value="1"/>
</dbReference>
<reference evidence="3" key="1">
    <citation type="submission" date="2013-11" db="EMBL/GenBank/DDBJ databases">
        <title>Draft genome sequence of the broad-host-range Rhizobium sp. LPU83 strain, a member of the low-genetic diversity Oregon-like Rhizobium sp. group.</title>
        <authorList>
            <person name="Wibberg D."/>
            <person name="Puehler A."/>
            <person name="Schlueter A."/>
        </authorList>
    </citation>
    <scope>NUCLEOTIDE SEQUENCE [LARGE SCALE GENOMIC DNA]</scope>
    <source>
        <strain evidence="3">LPU83</strain>
        <plasmid evidence="3">pLPU83c</plasmid>
    </source>
</reference>
<evidence type="ECO:0000256" key="1">
    <source>
        <dbReference type="SAM" id="MobiDB-lite"/>
    </source>
</evidence>
<dbReference type="EMBL" id="HG916854">
    <property type="protein sequence ID" value="CDM61153.1"/>
    <property type="molecule type" value="Genomic_DNA"/>
</dbReference>
<dbReference type="KEGG" id="rhl:LPU83_pLPU83c_0591"/>
<feature type="compositionally biased region" description="Basic residues" evidence="1">
    <location>
        <begin position="92"/>
        <end position="102"/>
    </location>
</feature>
<dbReference type="HOGENOM" id="CLU_2275233_0_0_5"/>
<feature type="domain" description="Cupin type-2" evidence="2">
    <location>
        <begin position="10"/>
        <end position="72"/>
    </location>
</feature>
<dbReference type="PATRIC" id="fig|348824.6.peg.5344"/>